<evidence type="ECO:0000313" key="2">
    <source>
        <dbReference type="EMBL" id="KYK57635.1"/>
    </source>
</evidence>
<dbReference type="InParanoid" id="A0A151GKJ7"/>
<dbReference type="Proteomes" id="UP000076580">
    <property type="component" value="Chromosome 02"/>
</dbReference>
<dbReference type="EMBL" id="LAYC01000002">
    <property type="protein sequence ID" value="KYK57635.1"/>
    <property type="molecule type" value="Genomic_DNA"/>
</dbReference>
<accession>A0A151GKJ7</accession>
<organism evidence="2 3">
    <name type="scientific">Drechmeria coniospora</name>
    <name type="common">Nematophagous fungus</name>
    <name type="synonym">Meria coniospora</name>
    <dbReference type="NCBI Taxonomy" id="98403"/>
    <lineage>
        <taxon>Eukaryota</taxon>
        <taxon>Fungi</taxon>
        <taxon>Dikarya</taxon>
        <taxon>Ascomycota</taxon>
        <taxon>Pezizomycotina</taxon>
        <taxon>Sordariomycetes</taxon>
        <taxon>Hypocreomycetidae</taxon>
        <taxon>Hypocreales</taxon>
        <taxon>Ophiocordycipitaceae</taxon>
        <taxon>Drechmeria</taxon>
    </lineage>
</organism>
<sequence length="82" mass="9377">MYLDLARARRKGSKNATGTEMRPALSLSSGRRAELPREVLLALRRPSLKVKQRPVQAADGESDDTAWWRRMILRTPYLVVLE</sequence>
<reference evidence="2 3" key="1">
    <citation type="journal article" date="2016" name="Sci. Rep.">
        <title>Insights into Adaptations to a Near-Obligate Nematode Endoparasitic Lifestyle from the Finished Genome of Drechmeria coniospora.</title>
        <authorList>
            <person name="Zhang L."/>
            <person name="Zhou Z."/>
            <person name="Guo Q."/>
            <person name="Fokkens L."/>
            <person name="Miskei M."/>
            <person name="Pocsi I."/>
            <person name="Zhang W."/>
            <person name="Chen M."/>
            <person name="Wang L."/>
            <person name="Sun Y."/>
            <person name="Donzelli B.G."/>
            <person name="Gibson D.M."/>
            <person name="Nelson D.R."/>
            <person name="Luo J.G."/>
            <person name="Rep M."/>
            <person name="Liu H."/>
            <person name="Yang S."/>
            <person name="Wang J."/>
            <person name="Krasnoff S.B."/>
            <person name="Xu Y."/>
            <person name="Molnar I."/>
            <person name="Lin M."/>
        </authorList>
    </citation>
    <scope>NUCLEOTIDE SEQUENCE [LARGE SCALE GENOMIC DNA]</scope>
    <source>
        <strain evidence="2 3">ARSEF 6962</strain>
    </source>
</reference>
<proteinExistence type="predicted"/>
<evidence type="ECO:0000256" key="1">
    <source>
        <dbReference type="SAM" id="MobiDB-lite"/>
    </source>
</evidence>
<keyword evidence="3" id="KW-1185">Reference proteome</keyword>
<dbReference type="AlphaFoldDB" id="A0A151GKJ7"/>
<gene>
    <name evidence="2" type="ORF">DCS_04647</name>
</gene>
<evidence type="ECO:0000313" key="3">
    <source>
        <dbReference type="Proteomes" id="UP000076580"/>
    </source>
</evidence>
<comment type="caution">
    <text evidence="2">The sequence shown here is derived from an EMBL/GenBank/DDBJ whole genome shotgun (WGS) entry which is preliminary data.</text>
</comment>
<protein>
    <submittedName>
        <fullName evidence="2">Uncharacterized protein</fullName>
    </submittedName>
</protein>
<dbReference type="GeneID" id="63717290"/>
<feature type="region of interest" description="Disordered" evidence="1">
    <location>
        <begin position="1"/>
        <end position="31"/>
    </location>
</feature>
<name>A0A151GKJ7_DRECN</name>
<dbReference type="RefSeq" id="XP_040656987.1">
    <property type="nucleotide sequence ID" value="XM_040801954.1"/>
</dbReference>